<sequence>MIGRDLPIVYIMALSLVLGTRTTRDLLVYSYDILVKPGPFLLSSKPKPTFKTSSLELKDSVLIGRMQTGREATRGSSILYAYGQEECMLIKAHRTYFLSGQQYTTYPDLAHLSVEPSLGRLLSWF</sequence>
<reference evidence="1 2" key="1">
    <citation type="submission" date="2024-01" db="EMBL/GenBank/DDBJ databases">
        <title>The genomes of 5 underutilized Papilionoideae crops provide insights into root nodulation and disease resistanc.</title>
        <authorList>
            <person name="Jiang F."/>
        </authorList>
    </citation>
    <scope>NUCLEOTIDE SEQUENCE [LARGE SCALE GENOMIC DNA]</scope>
    <source>
        <strain evidence="1">LVBAO_FW01</strain>
        <tissue evidence="1">Leaves</tissue>
    </source>
</reference>
<accession>A0AAN9LQQ2</accession>
<dbReference type="AlphaFoldDB" id="A0AAN9LQQ2"/>
<evidence type="ECO:0000313" key="1">
    <source>
        <dbReference type="EMBL" id="KAK7338679.1"/>
    </source>
</evidence>
<organism evidence="1 2">
    <name type="scientific">Canavalia gladiata</name>
    <name type="common">Sword bean</name>
    <name type="synonym">Dolichos gladiatus</name>
    <dbReference type="NCBI Taxonomy" id="3824"/>
    <lineage>
        <taxon>Eukaryota</taxon>
        <taxon>Viridiplantae</taxon>
        <taxon>Streptophyta</taxon>
        <taxon>Embryophyta</taxon>
        <taxon>Tracheophyta</taxon>
        <taxon>Spermatophyta</taxon>
        <taxon>Magnoliopsida</taxon>
        <taxon>eudicotyledons</taxon>
        <taxon>Gunneridae</taxon>
        <taxon>Pentapetalae</taxon>
        <taxon>rosids</taxon>
        <taxon>fabids</taxon>
        <taxon>Fabales</taxon>
        <taxon>Fabaceae</taxon>
        <taxon>Papilionoideae</taxon>
        <taxon>50 kb inversion clade</taxon>
        <taxon>NPAAA clade</taxon>
        <taxon>indigoferoid/millettioid clade</taxon>
        <taxon>Phaseoleae</taxon>
        <taxon>Canavalia</taxon>
    </lineage>
</organism>
<evidence type="ECO:0000313" key="2">
    <source>
        <dbReference type="Proteomes" id="UP001367508"/>
    </source>
</evidence>
<proteinExistence type="predicted"/>
<keyword evidence="2" id="KW-1185">Reference proteome</keyword>
<comment type="caution">
    <text evidence="1">The sequence shown here is derived from an EMBL/GenBank/DDBJ whole genome shotgun (WGS) entry which is preliminary data.</text>
</comment>
<gene>
    <name evidence="1" type="ORF">VNO77_19304</name>
</gene>
<protein>
    <submittedName>
        <fullName evidence="1">Uncharacterized protein</fullName>
    </submittedName>
</protein>
<dbReference type="Proteomes" id="UP001367508">
    <property type="component" value="Unassembled WGS sequence"/>
</dbReference>
<dbReference type="EMBL" id="JAYMYQ010000004">
    <property type="protein sequence ID" value="KAK7338679.1"/>
    <property type="molecule type" value="Genomic_DNA"/>
</dbReference>
<name>A0AAN9LQQ2_CANGL</name>